<dbReference type="InterPro" id="IPR036259">
    <property type="entry name" value="MFS_trans_sf"/>
</dbReference>
<dbReference type="InterPro" id="IPR011701">
    <property type="entry name" value="MFS"/>
</dbReference>
<evidence type="ECO:0000256" key="2">
    <source>
        <dbReference type="ARBA" id="ARBA00022448"/>
    </source>
</evidence>
<accession>A0ABS8KSI6</accession>
<dbReference type="PANTHER" id="PTHR42718:SF46">
    <property type="entry name" value="BLR6921 PROTEIN"/>
    <property type="match status" value="1"/>
</dbReference>
<feature type="transmembrane region" description="Helical" evidence="7">
    <location>
        <begin position="58"/>
        <end position="76"/>
    </location>
</feature>
<feature type="transmembrane region" description="Helical" evidence="7">
    <location>
        <begin position="234"/>
        <end position="256"/>
    </location>
</feature>
<keyword evidence="10" id="KW-1185">Reference proteome</keyword>
<keyword evidence="6 7" id="KW-0472">Membrane</keyword>
<evidence type="ECO:0000256" key="6">
    <source>
        <dbReference type="ARBA" id="ARBA00023136"/>
    </source>
</evidence>
<dbReference type="InterPro" id="IPR004638">
    <property type="entry name" value="EmrB-like"/>
</dbReference>
<feature type="transmembrane region" description="Helical" evidence="7">
    <location>
        <begin position="346"/>
        <end position="362"/>
    </location>
</feature>
<evidence type="ECO:0000313" key="10">
    <source>
        <dbReference type="Proteomes" id="UP001198862"/>
    </source>
</evidence>
<feature type="transmembrane region" description="Helical" evidence="7">
    <location>
        <begin position="175"/>
        <end position="197"/>
    </location>
</feature>
<feature type="transmembrane region" description="Helical" evidence="7">
    <location>
        <begin position="368"/>
        <end position="388"/>
    </location>
</feature>
<feature type="transmembrane region" description="Helical" evidence="7">
    <location>
        <begin position="277"/>
        <end position="302"/>
    </location>
</feature>
<evidence type="ECO:0000259" key="8">
    <source>
        <dbReference type="PROSITE" id="PS50850"/>
    </source>
</evidence>
<dbReference type="PANTHER" id="PTHR42718">
    <property type="entry name" value="MAJOR FACILITATOR SUPERFAMILY MULTIDRUG TRANSPORTER MFSC"/>
    <property type="match status" value="1"/>
</dbReference>
<feature type="transmembrane region" description="Helical" evidence="7">
    <location>
        <begin position="114"/>
        <end position="136"/>
    </location>
</feature>
<evidence type="ECO:0000313" key="9">
    <source>
        <dbReference type="EMBL" id="MCC8428742.1"/>
    </source>
</evidence>
<feature type="transmembrane region" description="Helical" evidence="7">
    <location>
        <begin position="21"/>
        <end position="38"/>
    </location>
</feature>
<feature type="transmembrane region" description="Helical" evidence="7">
    <location>
        <begin position="455"/>
        <end position="472"/>
    </location>
</feature>
<keyword evidence="4 7" id="KW-0812">Transmembrane</keyword>
<feature type="domain" description="Major facilitator superfamily (MFS) profile" evidence="8">
    <location>
        <begin position="23"/>
        <end position="478"/>
    </location>
</feature>
<dbReference type="PROSITE" id="PS50850">
    <property type="entry name" value="MFS"/>
    <property type="match status" value="1"/>
</dbReference>
<keyword evidence="3" id="KW-1003">Cell membrane</keyword>
<evidence type="ECO:0000256" key="7">
    <source>
        <dbReference type="SAM" id="Phobius"/>
    </source>
</evidence>
<dbReference type="Gene3D" id="1.20.1250.20">
    <property type="entry name" value="MFS general substrate transporter like domains"/>
    <property type="match status" value="1"/>
</dbReference>
<reference evidence="9 10" key="1">
    <citation type="submission" date="2021-11" db="EMBL/GenBank/DDBJ databases">
        <authorList>
            <person name="Lee D.-H."/>
            <person name="Kim S.-B."/>
        </authorList>
    </citation>
    <scope>NUCLEOTIDE SEQUENCE [LARGE SCALE GENOMIC DNA]</scope>
    <source>
        <strain evidence="9 10">KCTC 52223</strain>
    </source>
</reference>
<dbReference type="RefSeq" id="WP_230549950.1">
    <property type="nucleotide sequence ID" value="NZ_JAJISD010000002.1"/>
</dbReference>
<dbReference type="PRINTS" id="PR01036">
    <property type="entry name" value="TCRTETB"/>
</dbReference>
<dbReference type="Proteomes" id="UP001198862">
    <property type="component" value="Unassembled WGS sequence"/>
</dbReference>
<organism evidence="9 10">
    <name type="scientific">Reyranella aquatilis</name>
    <dbReference type="NCBI Taxonomy" id="2035356"/>
    <lineage>
        <taxon>Bacteria</taxon>
        <taxon>Pseudomonadati</taxon>
        <taxon>Pseudomonadota</taxon>
        <taxon>Alphaproteobacteria</taxon>
        <taxon>Hyphomicrobiales</taxon>
        <taxon>Reyranellaceae</taxon>
        <taxon>Reyranella</taxon>
    </lineage>
</organism>
<dbReference type="SUPFAM" id="SSF103473">
    <property type="entry name" value="MFS general substrate transporter"/>
    <property type="match status" value="1"/>
</dbReference>
<dbReference type="Gene3D" id="1.20.1720.10">
    <property type="entry name" value="Multidrug resistance protein D"/>
    <property type="match status" value="1"/>
</dbReference>
<feature type="transmembrane region" description="Helical" evidence="7">
    <location>
        <begin position="88"/>
        <end position="108"/>
    </location>
</feature>
<evidence type="ECO:0000256" key="1">
    <source>
        <dbReference type="ARBA" id="ARBA00004651"/>
    </source>
</evidence>
<keyword evidence="5 7" id="KW-1133">Transmembrane helix</keyword>
<name>A0ABS8KSI6_9HYPH</name>
<evidence type="ECO:0000256" key="5">
    <source>
        <dbReference type="ARBA" id="ARBA00022989"/>
    </source>
</evidence>
<comment type="caution">
    <text evidence="9">The sequence shown here is derived from an EMBL/GenBank/DDBJ whole genome shotgun (WGS) entry which is preliminary data.</text>
</comment>
<feature type="transmembrane region" description="Helical" evidence="7">
    <location>
        <begin position="409"/>
        <end position="435"/>
    </location>
</feature>
<dbReference type="EMBL" id="JAJISD010000002">
    <property type="protein sequence ID" value="MCC8428742.1"/>
    <property type="molecule type" value="Genomic_DNA"/>
</dbReference>
<keyword evidence="2" id="KW-0813">Transport</keyword>
<evidence type="ECO:0000256" key="4">
    <source>
        <dbReference type="ARBA" id="ARBA00022692"/>
    </source>
</evidence>
<dbReference type="CDD" id="cd17321">
    <property type="entry name" value="MFS_MMR_MDR_like"/>
    <property type="match status" value="1"/>
</dbReference>
<proteinExistence type="predicted"/>
<sequence length="490" mass="51174">MTRGEEPPPLPAIARLQSYRWFVVGTVCIGACMGQIDASMTQVLLPRLEVEFGARLSSVSWVAVAYLLAMASFTPIFGRLADMFGRKLLYLGGFLLFIVGSGLCGFATDLPTLIFFRILQSVGAALLTSNSIAIVVMATGPAEHGRGLGLQSAAQAIGLGAGPAIGGLILDTLGWQWAFWINVPMGLIGILLGWLTLPQTKAPPHTGRFDWYGALLIAPALTAVVAVLNEGHAWGFTSPALIGCLLFGILFLVLFVRAERRATAPLLDLHLLTKRAFLLGNAANFLSYAVLFGVFFLIPFVLVRIYDDSALAAGLRLSILPVTLGLLAPVGGALYDRLGARTPTSCGMLICIASLAMIYVFLDGSAEKLPLVTLALAVFGVGQGLFISPNTSAIMSTAPPEQTGQAGSVLNVVRLIGMSTGIAGASTLFALGLGRADGSTLGLPTASLVAASREVILLLGGLAALAGLISLLRSAPPQAPRTDAARYVSE</sequence>
<feature type="transmembrane region" description="Helical" evidence="7">
    <location>
        <begin position="209"/>
        <end position="228"/>
    </location>
</feature>
<dbReference type="Pfam" id="PF07690">
    <property type="entry name" value="MFS_1"/>
    <property type="match status" value="1"/>
</dbReference>
<protein>
    <submittedName>
        <fullName evidence="9">MFS transporter</fullName>
    </submittedName>
</protein>
<dbReference type="InterPro" id="IPR020846">
    <property type="entry name" value="MFS_dom"/>
</dbReference>
<feature type="transmembrane region" description="Helical" evidence="7">
    <location>
        <begin position="314"/>
        <end position="334"/>
    </location>
</feature>
<gene>
    <name evidence="9" type="ORF">LJ725_07195</name>
</gene>
<comment type="subcellular location">
    <subcellularLocation>
        <location evidence="1">Cell membrane</location>
        <topology evidence="1">Multi-pass membrane protein</topology>
    </subcellularLocation>
</comment>
<evidence type="ECO:0000256" key="3">
    <source>
        <dbReference type="ARBA" id="ARBA00022475"/>
    </source>
</evidence>
<dbReference type="NCBIfam" id="TIGR00711">
    <property type="entry name" value="efflux_EmrB"/>
    <property type="match status" value="1"/>
</dbReference>
<feature type="transmembrane region" description="Helical" evidence="7">
    <location>
        <begin position="148"/>
        <end position="169"/>
    </location>
</feature>